<feature type="signal peptide" evidence="1">
    <location>
        <begin position="1"/>
        <end position="18"/>
    </location>
</feature>
<proteinExistence type="predicted"/>
<dbReference type="InterPro" id="IPR052394">
    <property type="entry name" value="LRR-containing"/>
</dbReference>
<feature type="chain" id="PRO_5033987850" evidence="1">
    <location>
        <begin position="19"/>
        <end position="246"/>
    </location>
</feature>
<name>A0A8C8A3W1_9STRI</name>
<reference evidence="2" key="2">
    <citation type="submission" date="2025-09" db="UniProtKB">
        <authorList>
            <consortium name="Ensembl"/>
        </authorList>
    </citation>
    <scope>IDENTIFICATION</scope>
</reference>
<evidence type="ECO:0000256" key="1">
    <source>
        <dbReference type="SAM" id="SignalP"/>
    </source>
</evidence>
<keyword evidence="3" id="KW-1185">Reference proteome</keyword>
<dbReference type="InterPro" id="IPR032675">
    <property type="entry name" value="LRR_dom_sf"/>
</dbReference>
<dbReference type="InterPro" id="IPR001611">
    <property type="entry name" value="Leu-rich_rpt"/>
</dbReference>
<dbReference type="AlphaFoldDB" id="A0A8C8A3W1"/>
<evidence type="ECO:0000313" key="2">
    <source>
        <dbReference type="Ensembl" id="ENSOSUP00000000047.1"/>
    </source>
</evidence>
<evidence type="ECO:0000313" key="3">
    <source>
        <dbReference type="Proteomes" id="UP000694552"/>
    </source>
</evidence>
<keyword evidence="1" id="KW-0732">Signal</keyword>
<dbReference type="PANTHER" id="PTHR24114">
    <property type="entry name" value="LEUCINE RICH REPEAT FAMILY PROTEIN"/>
    <property type="match status" value="1"/>
</dbReference>
<dbReference type="SUPFAM" id="SSF52047">
    <property type="entry name" value="RNI-like"/>
    <property type="match status" value="1"/>
</dbReference>
<dbReference type="Ensembl" id="ENSOSUT00000000048.1">
    <property type="protein sequence ID" value="ENSOSUP00000000047.1"/>
    <property type="gene ID" value="ENSOSUG00000000038.1"/>
</dbReference>
<sequence length="246" mass="26445">MTQFRFVLGFFLLQGAKALALSLMVNTSILTLDLSDNWLQGEGAAAIAEMLKENCYISGEILGTAIAENIGLKELKINWNHFHSQGAAALAKGLAANIFLKVLDVSYNGFGNSGAAALGEALKANTVLEELNVSSNRILVEGALHIAAGLKENKTLKRLNMTRNPLQSEGCRGVLKALQANSGTGIEILDLPDIPMNKELSELCGAVKILFPNLLLRYGGNVKLEKKSQLKAELWSQPKVVANSEN</sequence>
<dbReference type="SMART" id="SM00368">
    <property type="entry name" value="LRR_RI"/>
    <property type="match status" value="5"/>
</dbReference>
<reference evidence="2" key="1">
    <citation type="submission" date="2025-08" db="UniProtKB">
        <authorList>
            <consortium name="Ensembl"/>
        </authorList>
    </citation>
    <scope>IDENTIFICATION</scope>
</reference>
<dbReference type="Gene3D" id="3.80.10.10">
    <property type="entry name" value="Ribonuclease Inhibitor"/>
    <property type="match status" value="2"/>
</dbReference>
<organism evidence="2 3">
    <name type="scientific">Otus sunia</name>
    <name type="common">Oriental scops-owl</name>
    <dbReference type="NCBI Taxonomy" id="257818"/>
    <lineage>
        <taxon>Eukaryota</taxon>
        <taxon>Metazoa</taxon>
        <taxon>Chordata</taxon>
        <taxon>Craniata</taxon>
        <taxon>Vertebrata</taxon>
        <taxon>Euteleostomi</taxon>
        <taxon>Archelosauria</taxon>
        <taxon>Archosauria</taxon>
        <taxon>Dinosauria</taxon>
        <taxon>Saurischia</taxon>
        <taxon>Theropoda</taxon>
        <taxon>Coelurosauria</taxon>
        <taxon>Aves</taxon>
        <taxon>Neognathae</taxon>
        <taxon>Neoaves</taxon>
        <taxon>Telluraves</taxon>
        <taxon>Strigiformes</taxon>
        <taxon>Strigidae</taxon>
        <taxon>Otus</taxon>
    </lineage>
</organism>
<dbReference type="PANTHER" id="PTHR24114:SF37">
    <property type="entry name" value="LEUCINE-RICH REPEAT-CONTAINING PROTEIN 74B"/>
    <property type="match status" value="1"/>
</dbReference>
<protein>
    <submittedName>
        <fullName evidence="2">Leucine rich repeat containing 74B</fullName>
    </submittedName>
</protein>
<dbReference type="Pfam" id="PF13516">
    <property type="entry name" value="LRR_6"/>
    <property type="match status" value="5"/>
</dbReference>
<dbReference type="Proteomes" id="UP000694552">
    <property type="component" value="Unplaced"/>
</dbReference>
<accession>A0A8C8A3W1</accession>